<organism evidence="2 3">
    <name type="scientific">Artemisia annua</name>
    <name type="common">Sweet wormwood</name>
    <dbReference type="NCBI Taxonomy" id="35608"/>
    <lineage>
        <taxon>Eukaryota</taxon>
        <taxon>Viridiplantae</taxon>
        <taxon>Streptophyta</taxon>
        <taxon>Embryophyta</taxon>
        <taxon>Tracheophyta</taxon>
        <taxon>Spermatophyta</taxon>
        <taxon>Magnoliopsida</taxon>
        <taxon>eudicotyledons</taxon>
        <taxon>Gunneridae</taxon>
        <taxon>Pentapetalae</taxon>
        <taxon>asterids</taxon>
        <taxon>campanulids</taxon>
        <taxon>Asterales</taxon>
        <taxon>Asteraceae</taxon>
        <taxon>Asteroideae</taxon>
        <taxon>Anthemideae</taxon>
        <taxon>Artemisiinae</taxon>
        <taxon>Artemisia</taxon>
    </lineage>
</organism>
<protein>
    <submittedName>
        <fullName evidence="2">Uncharacterized protein</fullName>
    </submittedName>
</protein>
<dbReference type="AlphaFoldDB" id="A0A2U1LRC9"/>
<evidence type="ECO:0000256" key="1">
    <source>
        <dbReference type="SAM" id="MobiDB-lite"/>
    </source>
</evidence>
<dbReference type="Proteomes" id="UP000245207">
    <property type="component" value="Unassembled WGS sequence"/>
</dbReference>
<evidence type="ECO:0000313" key="2">
    <source>
        <dbReference type="EMBL" id="PWA51547.1"/>
    </source>
</evidence>
<sequence length="123" mass="13211">MSTSSPSTTLPVNTSTSTSTTSSLPITHLFPEAMQQRKKEGLCFRCPKKYTLGHKCSPPQFLLVLDYDEDEGLAITSAPDANVTMASQYYALSDAAFFGLSSSQTLRVTGYISGKPGRPHVSG</sequence>
<dbReference type="OrthoDB" id="1746660at2759"/>
<gene>
    <name evidence="2" type="ORF">CTI12_AA443200</name>
</gene>
<feature type="region of interest" description="Disordered" evidence="1">
    <location>
        <begin position="1"/>
        <end position="27"/>
    </location>
</feature>
<accession>A0A2U1LRC9</accession>
<name>A0A2U1LRC9_ARTAN</name>
<reference evidence="2 3" key="1">
    <citation type="journal article" date="2018" name="Mol. Plant">
        <title>The genome of Artemisia annua provides insight into the evolution of Asteraceae family and artemisinin biosynthesis.</title>
        <authorList>
            <person name="Shen Q."/>
            <person name="Zhang L."/>
            <person name="Liao Z."/>
            <person name="Wang S."/>
            <person name="Yan T."/>
            <person name="Shi P."/>
            <person name="Liu M."/>
            <person name="Fu X."/>
            <person name="Pan Q."/>
            <person name="Wang Y."/>
            <person name="Lv Z."/>
            <person name="Lu X."/>
            <person name="Zhang F."/>
            <person name="Jiang W."/>
            <person name="Ma Y."/>
            <person name="Chen M."/>
            <person name="Hao X."/>
            <person name="Li L."/>
            <person name="Tang Y."/>
            <person name="Lv G."/>
            <person name="Zhou Y."/>
            <person name="Sun X."/>
            <person name="Brodelius P.E."/>
            <person name="Rose J.K.C."/>
            <person name="Tang K."/>
        </authorList>
    </citation>
    <scope>NUCLEOTIDE SEQUENCE [LARGE SCALE GENOMIC DNA]</scope>
    <source>
        <strain evidence="3">cv. Huhao1</strain>
        <tissue evidence="2">Leaf</tissue>
    </source>
</reference>
<keyword evidence="3" id="KW-1185">Reference proteome</keyword>
<proteinExistence type="predicted"/>
<evidence type="ECO:0000313" key="3">
    <source>
        <dbReference type="Proteomes" id="UP000245207"/>
    </source>
</evidence>
<dbReference type="EMBL" id="PKPP01008118">
    <property type="protein sequence ID" value="PWA51547.1"/>
    <property type="molecule type" value="Genomic_DNA"/>
</dbReference>
<comment type="caution">
    <text evidence="2">The sequence shown here is derived from an EMBL/GenBank/DDBJ whole genome shotgun (WGS) entry which is preliminary data.</text>
</comment>